<accession>A0A2A5JUA9</accession>
<dbReference type="EMBL" id="NKHF01000021">
    <property type="protein sequence ID" value="PCK33005.1"/>
    <property type="molecule type" value="Genomic_DNA"/>
</dbReference>
<sequence length="246" mass="27058">MYRSLFAVLLMLSFHTVATTIKDTERDREIPIKLYQPKNTSHCTTSTPCAVAMLSAGYGVPHTDYQFLAATLTQAGYLVIAVGHELPSDPPLSVKGNLYETRAENWQRGADTLVFVRDHYKSKLAGFDFDKVLLIGHSNGGDISAWLINHGAQFANHIITLDHRRVPLPLSTKVNVLSIRASDFAADPGVLPTEAQQQFNACVVTIPKAKHNDMSDIGPNWLKQKITGILESHLAGTACHQIRTSI</sequence>
<proteinExistence type="predicted"/>
<evidence type="ECO:0000313" key="3">
    <source>
        <dbReference type="Proteomes" id="UP000228621"/>
    </source>
</evidence>
<dbReference type="OrthoDB" id="9814760at2"/>
<comment type="caution">
    <text evidence="2">The sequence shown here is derived from an EMBL/GenBank/DDBJ whole genome shotgun (WGS) entry which is preliminary data.</text>
</comment>
<evidence type="ECO:0000313" key="2">
    <source>
        <dbReference type="EMBL" id="PCK33005.1"/>
    </source>
</evidence>
<feature type="chain" id="PRO_5012675617" evidence="1">
    <location>
        <begin position="19"/>
        <end position="246"/>
    </location>
</feature>
<dbReference type="GO" id="GO:0016787">
    <property type="term" value="F:hydrolase activity"/>
    <property type="evidence" value="ECO:0007669"/>
    <property type="project" value="UniProtKB-KW"/>
</dbReference>
<name>A0A2A5JUA9_PSEO7</name>
<keyword evidence="2" id="KW-0378">Hydrolase</keyword>
<feature type="signal peptide" evidence="1">
    <location>
        <begin position="1"/>
        <end position="18"/>
    </location>
</feature>
<dbReference type="InterPro" id="IPR029058">
    <property type="entry name" value="AB_hydrolase_fold"/>
</dbReference>
<dbReference type="Proteomes" id="UP000228621">
    <property type="component" value="Unassembled WGS sequence"/>
</dbReference>
<protein>
    <submittedName>
        <fullName evidence="2">Alpha/beta hydrolase</fullName>
    </submittedName>
</protein>
<dbReference type="AlphaFoldDB" id="A0A2A5JUA9"/>
<dbReference type="Gene3D" id="3.40.50.1820">
    <property type="entry name" value="alpha/beta hydrolase"/>
    <property type="match status" value="1"/>
</dbReference>
<gene>
    <name evidence="2" type="ORF">CEX98_04110</name>
</gene>
<organism evidence="2 3">
    <name type="scientific">Pseudoalteromonas piscicida</name>
    <dbReference type="NCBI Taxonomy" id="43662"/>
    <lineage>
        <taxon>Bacteria</taxon>
        <taxon>Pseudomonadati</taxon>
        <taxon>Pseudomonadota</taxon>
        <taxon>Gammaproteobacteria</taxon>
        <taxon>Alteromonadales</taxon>
        <taxon>Pseudoalteromonadaceae</taxon>
        <taxon>Pseudoalteromonas</taxon>
    </lineage>
</organism>
<reference evidence="3" key="1">
    <citation type="journal article" date="2019" name="Genome Announc.">
        <title>Draft Genome Sequence of Pseudoalteromonas piscicida Strain 36Y ROTHPW, an Hypersaline Seawater Isolate from the South Coast of Sonora, Mexico.</title>
        <authorList>
            <person name="Sanchez-Diaz R."/>
            <person name="Molina-Garza Z.J."/>
            <person name="Cruz-Suarez L.E."/>
            <person name="Selvin J."/>
            <person name="Kiran G.S."/>
            <person name="Ibarra-Gamez J.C."/>
            <person name="Gomez-Gil B."/>
            <person name="Galaviz-Silva L."/>
        </authorList>
    </citation>
    <scope>NUCLEOTIDE SEQUENCE [LARGE SCALE GENOMIC DNA]</scope>
    <source>
        <strain evidence="3">36Y_RITHPW</strain>
    </source>
</reference>
<dbReference type="RefSeq" id="WP_099640856.1">
    <property type="nucleotide sequence ID" value="NZ_NKHF01000021.1"/>
</dbReference>
<keyword evidence="1" id="KW-0732">Signal</keyword>
<dbReference type="SUPFAM" id="SSF53474">
    <property type="entry name" value="alpha/beta-Hydrolases"/>
    <property type="match status" value="1"/>
</dbReference>
<evidence type="ECO:0000256" key="1">
    <source>
        <dbReference type="SAM" id="SignalP"/>
    </source>
</evidence>
<keyword evidence="3" id="KW-1185">Reference proteome</keyword>